<dbReference type="PANTHER" id="PTHR33755:SF6">
    <property type="entry name" value="PLASMID STABILIZATION SYSTEM PROTEIN"/>
    <property type="match status" value="1"/>
</dbReference>
<keyword evidence="2" id="KW-1277">Toxin-antitoxin system</keyword>
<reference evidence="3 4" key="1">
    <citation type="submission" date="2019-02" db="EMBL/GenBank/DDBJ databases">
        <title>Emended description of the genus Rhodopseudomonas and description of Rhodopseudomonas albus sp. nov., a non-phototrophic, heavy-metal-tolerant bacterium isolated from garden soil.</title>
        <authorList>
            <person name="Bao Z."/>
            <person name="Cao W.W."/>
            <person name="Sato Y."/>
            <person name="Nishizawa T."/>
            <person name="Zhao J."/>
            <person name="Guo Y."/>
            <person name="Ohta H."/>
        </authorList>
    </citation>
    <scope>NUCLEOTIDE SEQUENCE [LARGE SCALE GENOMIC DNA]</scope>
    <source>
        <strain evidence="3 4">SK50-23</strain>
    </source>
</reference>
<evidence type="ECO:0000256" key="1">
    <source>
        <dbReference type="ARBA" id="ARBA00006226"/>
    </source>
</evidence>
<dbReference type="InterPro" id="IPR035093">
    <property type="entry name" value="RelE/ParE_toxin_dom_sf"/>
</dbReference>
<comment type="similarity">
    <text evidence="1">Belongs to the RelE toxin family.</text>
</comment>
<organism evidence="3 4">
    <name type="scientific">Tardiphaga alba</name>
    <dbReference type="NCBI Taxonomy" id="340268"/>
    <lineage>
        <taxon>Bacteria</taxon>
        <taxon>Pseudomonadati</taxon>
        <taxon>Pseudomonadota</taxon>
        <taxon>Alphaproteobacteria</taxon>
        <taxon>Hyphomicrobiales</taxon>
        <taxon>Nitrobacteraceae</taxon>
        <taxon>Tardiphaga</taxon>
    </lineage>
</organism>
<gene>
    <name evidence="3" type="ORF">RPMA_20485</name>
</gene>
<dbReference type="InterPro" id="IPR007712">
    <property type="entry name" value="RelE/ParE_toxin"/>
</dbReference>
<dbReference type="RefSeq" id="WP_211909548.1">
    <property type="nucleotide sequence ID" value="NZ_CP036498.1"/>
</dbReference>
<dbReference type="Gene3D" id="3.30.2310.20">
    <property type="entry name" value="RelE-like"/>
    <property type="match status" value="1"/>
</dbReference>
<dbReference type="EMBL" id="CP036498">
    <property type="protein sequence ID" value="QUS40952.1"/>
    <property type="molecule type" value="Genomic_DNA"/>
</dbReference>
<protein>
    <submittedName>
        <fullName evidence="3">Type II toxin-antitoxin system RelE/ParE family toxin</fullName>
    </submittedName>
</protein>
<dbReference type="Pfam" id="PF05016">
    <property type="entry name" value="ParE_toxin"/>
    <property type="match status" value="1"/>
</dbReference>
<accession>A0ABX8ABT3</accession>
<dbReference type="Proteomes" id="UP000682843">
    <property type="component" value="Chromosome"/>
</dbReference>
<name>A0ABX8ABT3_9BRAD</name>
<dbReference type="PANTHER" id="PTHR33755">
    <property type="entry name" value="TOXIN PARE1-RELATED"/>
    <property type="match status" value="1"/>
</dbReference>
<proteinExistence type="inferred from homology"/>
<evidence type="ECO:0000313" key="3">
    <source>
        <dbReference type="EMBL" id="QUS40952.1"/>
    </source>
</evidence>
<evidence type="ECO:0000313" key="4">
    <source>
        <dbReference type="Proteomes" id="UP000682843"/>
    </source>
</evidence>
<dbReference type="InterPro" id="IPR051803">
    <property type="entry name" value="TA_system_RelE-like_toxin"/>
</dbReference>
<sequence>MRIIVEEEAAADLDDAIRWISHESPRAAVKMRRRIVVAINRLSNPKLTGMGRPGQIKGTRELIEHPYVIVYRVDAPTKAVIVQAIIHGARDRPSSPTSDEN</sequence>
<evidence type="ECO:0000256" key="2">
    <source>
        <dbReference type="ARBA" id="ARBA00022649"/>
    </source>
</evidence>
<keyword evidence="4" id="KW-1185">Reference proteome</keyword>